<dbReference type="Proteomes" id="UP000054010">
    <property type="component" value="Unassembled WGS sequence"/>
</dbReference>
<dbReference type="PANTHER" id="PTHR43675:SF8">
    <property type="entry name" value="ARSENITE METHYLTRANSFERASE"/>
    <property type="match status" value="1"/>
</dbReference>
<dbReference type="GO" id="GO:0032259">
    <property type="term" value="P:methylation"/>
    <property type="evidence" value="ECO:0007669"/>
    <property type="project" value="UniProtKB-KW"/>
</dbReference>
<dbReference type="CDD" id="cd02440">
    <property type="entry name" value="AdoMet_MTases"/>
    <property type="match status" value="1"/>
</dbReference>
<evidence type="ECO:0000256" key="5">
    <source>
        <dbReference type="ARBA" id="ARBA00034545"/>
    </source>
</evidence>
<dbReference type="PANTHER" id="PTHR43675">
    <property type="entry name" value="ARSENITE METHYLTRANSFERASE"/>
    <property type="match status" value="1"/>
</dbReference>
<dbReference type="HOGENOM" id="CLU_052868_1_2_0"/>
<protein>
    <recommendedName>
        <fullName evidence="5">Arsenite methyltransferase</fullName>
        <ecNumber evidence="4">2.1.1.137</ecNumber>
    </recommendedName>
</protein>
<comment type="similarity">
    <text evidence="3">Belongs to the methyltransferase superfamily. Arsenite methyltransferase family.</text>
</comment>
<comment type="catalytic activity">
    <reaction evidence="7">
        <text>arsenic triglutathione + 2 [thioredoxin]-dithiol + 2 S-adenosyl-L-methionine + H2O = dimethylarsinous acid + 2 [thioredoxin]-disulfide + 3 glutathione + 2 S-adenosyl-L-homocysteine + 2 H(+)</text>
        <dbReference type="Rhea" id="RHEA:69464"/>
        <dbReference type="Rhea" id="RHEA-COMP:10698"/>
        <dbReference type="Rhea" id="RHEA-COMP:10700"/>
        <dbReference type="ChEBI" id="CHEBI:15377"/>
        <dbReference type="ChEBI" id="CHEBI:15378"/>
        <dbReference type="ChEBI" id="CHEBI:23808"/>
        <dbReference type="ChEBI" id="CHEBI:29950"/>
        <dbReference type="ChEBI" id="CHEBI:50058"/>
        <dbReference type="ChEBI" id="CHEBI:57856"/>
        <dbReference type="ChEBI" id="CHEBI:57925"/>
        <dbReference type="ChEBI" id="CHEBI:59789"/>
        <dbReference type="ChEBI" id="CHEBI:183640"/>
        <dbReference type="EC" id="2.1.1.137"/>
    </reaction>
</comment>
<evidence type="ECO:0000313" key="11">
    <source>
        <dbReference type="Proteomes" id="UP000054010"/>
    </source>
</evidence>
<evidence type="ECO:0000256" key="3">
    <source>
        <dbReference type="ARBA" id="ARBA00034487"/>
    </source>
</evidence>
<dbReference type="InterPro" id="IPR025714">
    <property type="entry name" value="Methyltranfer_dom"/>
</dbReference>
<keyword evidence="10" id="KW-0489">Methyltransferase</keyword>
<dbReference type="InterPro" id="IPR029063">
    <property type="entry name" value="SAM-dependent_MTases_sf"/>
</dbReference>
<comment type="catalytic activity">
    <reaction evidence="6">
        <text>arsenic triglutathione + [thioredoxin]-dithiol + S-adenosyl-L-methionine + 2 H2O = methylarsonous acid + [thioredoxin]-disulfide + 3 glutathione + S-adenosyl-L-homocysteine + H(+)</text>
        <dbReference type="Rhea" id="RHEA:69460"/>
        <dbReference type="Rhea" id="RHEA-COMP:10698"/>
        <dbReference type="Rhea" id="RHEA-COMP:10700"/>
        <dbReference type="ChEBI" id="CHEBI:15377"/>
        <dbReference type="ChEBI" id="CHEBI:15378"/>
        <dbReference type="ChEBI" id="CHEBI:17826"/>
        <dbReference type="ChEBI" id="CHEBI:29950"/>
        <dbReference type="ChEBI" id="CHEBI:50058"/>
        <dbReference type="ChEBI" id="CHEBI:57856"/>
        <dbReference type="ChEBI" id="CHEBI:57925"/>
        <dbReference type="ChEBI" id="CHEBI:59789"/>
        <dbReference type="ChEBI" id="CHEBI:183640"/>
        <dbReference type="EC" id="2.1.1.137"/>
    </reaction>
</comment>
<evidence type="ECO:0000256" key="8">
    <source>
        <dbReference type="ARBA" id="ARBA00048428"/>
    </source>
</evidence>
<evidence type="ECO:0000256" key="7">
    <source>
        <dbReference type="ARBA" id="ARBA00047943"/>
    </source>
</evidence>
<evidence type="ECO:0000256" key="6">
    <source>
        <dbReference type="ARBA" id="ARBA00047941"/>
    </source>
</evidence>
<evidence type="ECO:0000259" key="9">
    <source>
        <dbReference type="Pfam" id="PF13847"/>
    </source>
</evidence>
<keyword evidence="11" id="KW-1185">Reference proteome</keyword>
<reference evidence="10 11" key="1">
    <citation type="journal article" date="2011" name="J. Bacteriol.">
        <title>Draft genome sequence of the anoxygenic filamentous phototrophic bacterium Oscillochloris trichoides subsp. DG-6.</title>
        <authorList>
            <person name="Kuznetsov B.B."/>
            <person name="Ivanovsky R.N."/>
            <person name="Keppen O.I."/>
            <person name="Sukhacheva M.V."/>
            <person name="Bumazhkin B.K."/>
            <person name="Patutina E.O."/>
            <person name="Beletsky A.V."/>
            <person name="Mardanov A.V."/>
            <person name="Baslerov R.V."/>
            <person name="Panteleeva A.N."/>
            <person name="Kolganova T.V."/>
            <person name="Ravin N.V."/>
            <person name="Skryabin K.G."/>
        </authorList>
    </citation>
    <scope>NUCLEOTIDE SEQUENCE [LARGE SCALE GENOMIC DNA]</scope>
    <source>
        <strain evidence="10 11">DG-6</strain>
    </source>
</reference>
<dbReference type="SUPFAM" id="SSF53335">
    <property type="entry name" value="S-adenosyl-L-methionine-dependent methyltransferases"/>
    <property type="match status" value="1"/>
</dbReference>
<dbReference type="eggNOG" id="COG2226">
    <property type="taxonomic scope" value="Bacteria"/>
</dbReference>
<evidence type="ECO:0000256" key="1">
    <source>
        <dbReference type="ARBA" id="ARBA00022679"/>
    </source>
</evidence>
<keyword evidence="2" id="KW-0949">S-adenosyl-L-methionine</keyword>
<name>E1IIA5_9CHLR</name>
<dbReference type="Gene3D" id="3.40.50.150">
    <property type="entry name" value="Vaccinia Virus protein VP39"/>
    <property type="match status" value="1"/>
</dbReference>
<comment type="caution">
    <text evidence="10">The sequence shown here is derived from an EMBL/GenBank/DDBJ whole genome shotgun (WGS) entry which is preliminary data.</text>
</comment>
<dbReference type="GO" id="GO:0030791">
    <property type="term" value="F:arsenite methyltransferase activity"/>
    <property type="evidence" value="ECO:0007669"/>
    <property type="project" value="UniProtKB-EC"/>
</dbReference>
<dbReference type="NCBIfam" id="NF008823">
    <property type="entry name" value="PRK11873.1"/>
    <property type="match status" value="1"/>
</dbReference>
<comment type="catalytic activity">
    <reaction evidence="8">
        <text>arsenic triglutathione + 3 [thioredoxin]-dithiol + 3 S-adenosyl-L-methionine = trimethylarsine + 3 [thioredoxin]-disulfide + 3 glutathione + 3 S-adenosyl-L-homocysteine + 3 H(+)</text>
        <dbReference type="Rhea" id="RHEA:69432"/>
        <dbReference type="Rhea" id="RHEA-COMP:10698"/>
        <dbReference type="Rhea" id="RHEA-COMP:10700"/>
        <dbReference type="ChEBI" id="CHEBI:15378"/>
        <dbReference type="ChEBI" id="CHEBI:27130"/>
        <dbReference type="ChEBI" id="CHEBI:29950"/>
        <dbReference type="ChEBI" id="CHEBI:50058"/>
        <dbReference type="ChEBI" id="CHEBI:57856"/>
        <dbReference type="ChEBI" id="CHEBI:57925"/>
        <dbReference type="ChEBI" id="CHEBI:59789"/>
        <dbReference type="ChEBI" id="CHEBI:183640"/>
        <dbReference type="EC" id="2.1.1.137"/>
    </reaction>
</comment>
<dbReference type="STRING" id="765420.OSCT_3056"/>
<dbReference type="InterPro" id="IPR026669">
    <property type="entry name" value="Arsenite_MeTrfase-like"/>
</dbReference>
<proteinExistence type="inferred from homology"/>
<dbReference type="AlphaFoldDB" id="E1IIA5"/>
<evidence type="ECO:0000313" key="10">
    <source>
        <dbReference type="EMBL" id="EFO79091.1"/>
    </source>
</evidence>
<evidence type="ECO:0000256" key="4">
    <source>
        <dbReference type="ARBA" id="ARBA00034521"/>
    </source>
</evidence>
<gene>
    <name evidence="10" type="ORF">OSCT_3056</name>
</gene>
<organism evidence="10 11">
    <name type="scientific">Oscillochloris trichoides DG-6</name>
    <dbReference type="NCBI Taxonomy" id="765420"/>
    <lineage>
        <taxon>Bacteria</taxon>
        <taxon>Bacillati</taxon>
        <taxon>Chloroflexota</taxon>
        <taxon>Chloroflexia</taxon>
        <taxon>Chloroflexales</taxon>
        <taxon>Chloroflexineae</taxon>
        <taxon>Oscillochloridaceae</taxon>
        <taxon>Oscillochloris</taxon>
    </lineage>
</organism>
<dbReference type="Pfam" id="PF13847">
    <property type="entry name" value="Methyltransf_31"/>
    <property type="match status" value="1"/>
</dbReference>
<dbReference type="EC" id="2.1.1.137" evidence="4"/>
<dbReference type="EMBL" id="ADVR01000130">
    <property type="protein sequence ID" value="EFO79091.1"/>
    <property type="molecule type" value="Genomic_DNA"/>
</dbReference>
<accession>E1IIA5</accession>
<keyword evidence="1" id="KW-0808">Transferase</keyword>
<evidence type="ECO:0000256" key="2">
    <source>
        <dbReference type="ARBA" id="ARBA00022691"/>
    </source>
</evidence>
<feature type="domain" description="Methyltransferase" evidence="9">
    <location>
        <begin position="48"/>
        <end position="198"/>
    </location>
</feature>
<sequence length="247" mass="26028">MLQLMDVGGPTNTEIALYGAETIATLPSDMVTASFGCGNSLALAKLQPGEVVLDLGSGGGLEVLLAARQVGASGYVYGLDMTDAMLETARRNAEKVGATNVSFLKGDIEAIPLPDQSVNVIISNCVINLAPDKGQVLNDAFRVLRPGGRLAVSDIVFDGELDTIPVSEAELRTALSWVGCIAGALTMRHYRELLEAAGFSQIELVITERYPLDDLRLQMSERGSLSEAVTSALEGKIASCAISARRG</sequence>